<dbReference type="Pfam" id="PF07714">
    <property type="entry name" value="PK_Tyr_Ser-Thr"/>
    <property type="match status" value="1"/>
</dbReference>
<evidence type="ECO:0000256" key="2">
    <source>
        <dbReference type="ARBA" id="ARBA00022840"/>
    </source>
</evidence>
<sequence>MIANYFIYIIVKSPVAWCNKCDPKKAIQGWSSGNEDIDNCIKEFQLKAIEYENVIEWIQFNKLTNLQKIRENRDEVLFIATWETGFRKIGPNNVQSRSESCSVNIKALPGSQISTSNFIKEFKALMQSNNNIIYGITKDGATSKGYMIVVPDEFSSKRNKSYGQCEHFKHYNTSLAWCQSCDIWKTTQELTKWTSGDKYINNCIKEFQLNATEYEKVIEWIPFNRLTNLQKISEKESEILFMATWLDGIRKVENDKQSRTELCGVNLKKLPSSQMDALEFIKEFKNHMQLNCNTVYGITKDDATSNGFMIVLDEFSSIRNESYGICESCKQYNTSEVWCQSCDPWKTTQGWTSGDENIDDCIKDFQLKATAYDKIIEWIPFDRLQNLQEIGRGGFSKVYSADWLDGKRILNIEDDKYERSRQPLFSVALKTLKLSPNPQTNSTNSFEFLRKFKNLIQCGPELEIYGITKDAKSEEYLMVHQYANSGNLHEFLSKYFKELKWLDKLKLLVDITKGLMQIHGNGNIHNNMHRGNILIDQDLQHNLKPYISDPETFRGKDEHDSKSEIYGVMPYVAPEVLLGEQPTQAADIYSLGIIMAEMSSGKRSCVGHPFDENLAIEIINKNWLPEFAKGTPDLYIELANQCMNSDPQKRPIAKDVYDKLNEWCNEITGSDDTNNIKKKFLNANKFTRAPIYQKYEKSKYTSKLIDTKKIKDRASSKKIEVEISFDNNLLVLDPRYYTNMGEY</sequence>
<dbReference type="EMBL" id="QKWP01000202">
    <property type="protein sequence ID" value="RIB24754.1"/>
    <property type="molecule type" value="Genomic_DNA"/>
</dbReference>
<accession>A0A397VQH7</accession>
<keyword evidence="4" id="KW-0418">Kinase</keyword>
<dbReference type="Gene3D" id="1.10.510.10">
    <property type="entry name" value="Transferase(Phosphotransferase) domain 1"/>
    <property type="match status" value="1"/>
</dbReference>
<dbReference type="PANTHER" id="PTHR44329:SF298">
    <property type="entry name" value="MIXED LINEAGE KINASE DOMAIN-LIKE PROTEIN"/>
    <property type="match status" value="1"/>
</dbReference>
<dbReference type="PANTHER" id="PTHR44329">
    <property type="entry name" value="SERINE/THREONINE-PROTEIN KINASE TNNI3K-RELATED"/>
    <property type="match status" value="1"/>
</dbReference>
<keyword evidence="2" id="KW-0067">ATP-binding</keyword>
<dbReference type="InterPro" id="IPR001245">
    <property type="entry name" value="Ser-Thr/Tyr_kinase_cat_dom"/>
</dbReference>
<reference evidence="4 5" key="1">
    <citation type="submission" date="2018-06" db="EMBL/GenBank/DDBJ databases">
        <title>Comparative genomics reveals the genomic features of Rhizophagus irregularis, R. cerebriforme, R. diaphanum and Gigaspora rosea, and their symbiotic lifestyle signature.</title>
        <authorList>
            <person name="Morin E."/>
            <person name="San Clemente H."/>
            <person name="Chen E.C.H."/>
            <person name="De La Providencia I."/>
            <person name="Hainaut M."/>
            <person name="Kuo A."/>
            <person name="Kohler A."/>
            <person name="Murat C."/>
            <person name="Tang N."/>
            <person name="Roy S."/>
            <person name="Loubradou J."/>
            <person name="Henrissat B."/>
            <person name="Grigoriev I.V."/>
            <person name="Corradi N."/>
            <person name="Roux C."/>
            <person name="Martin F.M."/>
        </authorList>
    </citation>
    <scope>NUCLEOTIDE SEQUENCE [LARGE SCALE GENOMIC DNA]</scope>
    <source>
        <strain evidence="4 5">DAOM 194757</strain>
    </source>
</reference>
<keyword evidence="5" id="KW-1185">Reference proteome</keyword>
<dbReference type="InterPro" id="IPR011009">
    <property type="entry name" value="Kinase-like_dom_sf"/>
</dbReference>
<comment type="caution">
    <text evidence="4">The sequence shown here is derived from an EMBL/GenBank/DDBJ whole genome shotgun (WGS) entry which is preliminary data.</text>
</comment>
<dbReference type="SUPFAM" id="SSF56112">
    <property type="entry name" value="Protein kinase-like (PK-like)"/>
    <property type="match status" value="1"/>
</dbReference>
<evidence type="ECO:0000313" key="4">
    <source>
        <dbReference type="EMBL" id="RIB24754.1"/>
    </source>
</evidence>
<dbReference type="InterPro" id="IPR051681">
    <property type="entry name" value="Ser/Thr_Kinases-Pseudokinases"/>
</dbReference>
<dbReference type="PROSITE" id="PS50011">
    <property type="entry name" value="PROTEIN_KINASE_DOM"/>
    <property type="match status" value="1"/>
</dbReference>
<evidence type="ECO:0000313" key="5">
    <source>
        <dbReference type="Proteomes" id="UP000266673"/>
    </source>
</evidence>
<dbReference type="GO" id="GO:0005524">
    <property type="term" value="F:ATP binding"/>
    <property type="evidence" value="ECO:0007669"/>
    <property type="project" value="UniProtKB-KW"/>
</dbReference>
<keyword evidence="4" id="KW-0808">Transferase</keyword>
<dbReference type="AlphaFoldDB" id="A0A397VQH7"/>
<dbReference type="GO" id="GO:0004674">
    <property type="term" value="F:protein serine/threonine kinase activity"/>
    <property type="evidence" value="ECO:0007669"/>
    <property type="project" value="TreeGrafter"/>
</dbReference>
<organism evidence="4 5">
    <name type="scientific">Gigaspora rosea</name>
    <dbReference type="NCBI Taxonomy" id="44941"/>
    <lineage>
        <taxon>Eukaryota</taxon>
        <taxon>Fungi</taxon>
        <taxon>Fungi incertae sedis</taxon>
        <taxon>Mucoromycota</taxon>
        <taxon>Glomeromycotina</taxon>
        <taxon>Glomeromycetes</taxon>
        <taxon>Diversisporales</taxon>
        <taxon>Gigasporaceae</taxon>
        <taxon>Gigaspora</taxon>
    </lineage>
</organism>
<evidence type="ECO:0000259" key="3">
    <source>
        <dbReference type="PROSITE" id="PS50011"/>
    </source>
</evidence>
<protein>
    <submittedName>
        <fullName evidence="4">Kinase-like domain-containing protein</fullName>
    </submittedName>
</protein>
<name>A0A397VQH7_9GLOM</name>
<dbReference type="Proteomes" id="UP000266673">
    <property type="component" value="Unassembled WGS sequence"/>
</dbReference>
<feature type="domain" description="Protein kinase" evidence="3">
    <location>
        <begin position="384"/>
        <end position="664"/>
    </location>
</feature>
<evidence type="ECO:0000256" key="1">
    <source>
        <dbReference type="ARBA" id="ARBA00022741"/>
    </source>
</evidence>
<dbReference type="InterPro" id="IPR000719">
    <property type="entry name" value="Prot_kinase_dom"/>
</dbReference>
<proteinExistence type="predicted"/>
<keyword evidence="1" id="KW-0547">Nucleotide-binding</keyword>
<gene>
    <name evidence="4" type="ORF">C2G38_2031619</name>
</gene>
<dbReference type="STRING" id="44941.A0A397VQH7"/>